<feature type="transmembrane region" description="Helical" evidence="7">
    <location>
        <begin position="67"/>
        <end position="87"/>
    </location>
</feature>
<dbReference type="PANTHER" id="PTHR30086">
    <property type="entry name" value="ARGININE EXPORTER PROTEIN ARGO"/>
    <property type="match status" value="1"/>
</dbReference>
<comment type="similarity">
    <text evidence="2">Belongs to the Rht family.</text>
</comment>
<keyword evidence="9" id="KW-1185">Reference proteome</keyword>
<name>A0ABX7VZX3_9GAMM</name>
<evidence type="ECO:0000256" key="7">
    <source>
        <dbReference type="SAM" id="Phobius"/>
    </source>
</evidence>
<keyword evidence="3" id="KW-1003">Cell membrane</keyword>
<accession>A0ABX7VZX3</accession>
<feature type="transmembrane region" description="Helical" evidence="7">
    <location>
        <begin position="37"/>
        <end position="61"/>
    </location>
</feature>
<feature type="transmembrane region" description="Helical" evidence="7">
    <location>
        <begin position="107"/>
        <end position="128"/>
    </location>
</feature>
<dbReference type="InterPro" id="IPR001123">
    <property type="entry name" value="LeuE-type"/>
</dbReference>
<keyword evidence="4 7" id="KW-0812">Transmembrane</keyword>
<sequence length="202" mass="21681">MSLEYLLTSLVVVASPGTGVLYTLASGLAHGRRASTLAAFGCTLGIVPHMLAATTGLASLLHASATAFHWLKLLGVVYLLHLAWSVLRENGIPPATANLAPLPAKRLIGNGVLINLLNPKLTLFFFAFLPQFVDTGRPPLAQMLELSLAFMLLTFTVFMVYGVSAAAARQRVLARPRALAWLRRAFAASFLALAVRLAMTER</sequence>
<keyword evidence="5 7" id="KW-1133">Transmembrane helix</keyword>
<feature type="transmembrane region" description="Helical" evidence="7">
    <location>
        <begin position="148"/>
        <end position="168"/>
    </location>
</feature>
<evidence type="ECO:0000256" key="6">
    <source>
        <dbReference type="ARBA" id="ARBA00023136"/>
    </source>
</evidence>
<reference evidence="8 9" key="1">
    <citation type="journal article" date="2021" name="Front. Microbiol.">
        <title>Aerobic Denitrification and Heterotrophic Sulfur Oxidation in the Genus Halomonas Revealed by Six Novel Species Characterizations and Genome-Based Analysis.</title>
        <authorList>
            <person name="Wang L."/>
            <person name="Shao Z."/>
        </authorList>
    </citation>
    <scope>NUCLEOTIDE SEQUENCE [LARGE SCALE GENOMIC DNA]</scope>
    <source>
        <strain evidence="8 9">MCCC 1A11059</strain>
    </source>
</reference>
<evidence type="ECO:0000256" key="3">
    <source>
        <dbReference type="ARBA" id="ARBA00022475"/>
    </source>
</evidence>
<dbReference type="RefSeq" id="WP_209538471.1">
    <property type="nucleotide sequence ID" value="NZ_CP053381.1"/>
</dbReference>
<evidence type="ECO:0000256" key="4">
    <source>
        <dbReference type="ARBA" id="ARBA00022692"/>
    </source>
</evidence>
<protein>
    <submittedName>
        <fullName evidence="8">LysE family translocator</fullName>
    </submittedName>
</protein>
<dbReference type="EMBL" id="CP053381">
    <property type="protein sequence ID" value="QTP53794.1"/>
    <property type="molecule type" value="Genomic_DNA"/>
</dbReference>
<dbReference type="Proteomes" id="UP000671868">
    <property type="component" value="Chromosome"/>
</dbReference>
<evidence type="ECO:0000256" key="1">
    <source>
        <dbReference type="ARBA" id="ARBA00004651"/>
    </source>
</evidence>
<evidence type="ECO:0000313" key="8">
    <source>
        <dbReference type="EMBL" id="QTP53794.1"/>
    </source>
</evidence>
<evidence type="ECO:0000256" key="2">
    <source>
        <dbReference type="ARBA" id="ARBA00007928"/>
    </source>
</evidence>
<dbReference type="PANTHER" id="PTHR30086:SF14">
    <property type="entry name" value="HOMOSERINE_HOMOSERINE LACTONE EFFLUX PROTEIN"/>
    <property type="match status" value="1"/>
</dbReference>
<feature type="transmembrane region" description="Helical" evidence="7">
    <location>
        <begin position="6"/>
        <end position="25"/>
    </location>
</feature>
<keyword evidence="6 7" id="KW-0472">Membrane</keyword>
<comment type="subcellular location">
    <subcellularLocation>
        <location evidence="1">Cell membrane</location>
        <topology evidence="1">Multi-pass membrane protein</topology>
    </subcellularLocation>
</comment>
<dbReference type="PIRSF" id="PIRSF006324">
    <property type="entry name" value="LeuE"/>
    <property type="match status" value="1"/>
</dbReference>
<evidence type="ECO:0000313" key="9">
    <source>
        <dbReference type="Proteomes" id="UP000671868"/>
    </source>
</evidence>
<gene>
    <name evidence="8" type="ORF">HNO51_03330</name>
</gene>
<evidence type="ECO:0000256" key="5">
    <source>
        <dbReference type="ARBA" id="ARBA00022989"/>
    </source>
</evidence>
<organism evidence="8 9">
    <name type="scientific">Billgrantia sulfidoxydans</name>
    <dbReference type="NCBI Taxonomy" id="2733484"/>
    <lineage>
        <taxon>Bacteria</taxon>
        <taxon>Pseudomonadati</taxon>
        <taxon>Pseudomonadota</taxon>
        <taxon>Gammaproteobacteria</taxon>
        <taxon>Oceanospirillales</taxon>
        <taxon>Halomonadaceae</taxon>
        <taxon>Billgrantia</taxon>
    </lineage>
</organism>
<dbReference type="Pfam" id="PF01810">
    <property type="entry name" value="LysE"/>
    <property type="match status" value="1"/>
</dbReference>
<proteinExistence type="inferred from homology"/>
<feature type="transmembrane region" description="Helical" evidence="7">
    <location>
        <begin position="180"/>
        <end position="199"/>
    </location>
</feature>